<gene>
    <name evidence="2" type="ORF">FKW44_011022</name>
</gene>
<name>A0A7T8K9Z5_CALRO</name>
<accession>A0A7T8K9Z5</accession>
<organism evidence="2 3">
    <name type="scientific">Caligus rogercresseyi</name>
    <name type="common">Sea louse</name>
    <dbReference type="NCBI Taxonomy" id="217165"/>
    <lineage>
        <taxon>Eukaryota</taxon>
        <taxon>Metazoa</taxon>
        <taxon>Ecdysozoa</taxon>
        <taxon>Arthropoda</taxon>
        <taxon>Crustacea</taxon>
        <taxon>Multicrustacea</taxon>
        <taxon>Hexanauplia</taxon>
        <taxon>Copepoda</taxon>
        <taxon>Siphonostomatoida</taxon>
        <taxon>Caligidae</taxon>
        <taxon>Caligus</taxon>
    </lineage>
</organism>
<dbReference type="Proteomes" id="UP000595437">
    <property type="component" value="Chromosome 7"/>
</dbReference>
<proteinExistence type="predicted"/>
<feature type="chain" id="PRO_5031210845" evidence="1">
    <location>
        <begin position="18"/>
        <end position="73"/>
    </location>
</feature>
<sequence>CLLLVLVILQFISCSVSLGRPDSHRSGMTSCTREPEGIWLRNACHGGFLTMTKDGKRPKSLHNIVGRTLKVSK</sequence>
<feature type="signal peptide" evidence="1">
    <location>
        <begin position="1"/>
        <end position="17"/>
    </location>
</feature>
<evidence type="ECO:0000256" key="1">
    <source>
        <dbReference type="SAM" id="SignalP"/>
    </source>
</evidence>
<keyword evidence="3" id="KW-1185">Reference proteome</keyword>
<evidence type="ECO:0000313" key="2">
    <source>
        <dbReference type="EMBL" id="QQP50125.1"/>
    </source>
</evidence>
<dbReference type="AlphaFoldDB" id="A0A7T8K9Z5"/>
<protein>
    <submittedName>
        <fullName evidence="2">Uncharacterized protein</fullName>
    </submittedName>
</protein>
<dbReference type="EMBL" id="CP045896">
    <property type="protein sequence ID" value="QQP50125.1"/>
    <property type="molecule type" value="Genomic_DNA"/>
</dbReference>
<dbReference type="OrthoDB" id="10655236at2759"/>
<feature type="non-terminal residue" evidence="2">
    <location>
        <position position="1"/>
    </location>
</feature>
<reference evidence="3" key="1">
    <citation type="submission" date="2021-01" db="EMBL/GenBank/DDBJ databases">
        <title>Caligus Genome Assembly.</title>
        <authorList>
            <person name="Gallardo-Escarate C."/>
        </authorList>
    </citation>
    <scope>NUCLEOTIDE SEQUENCE [LARGE SCALE GENOMIC DNA]</scope>
</reference>
<evidence type="ECO:0000313" key="3">
    <source>
        <dbReference type="Proteomes" id="UP000595437"/>
    </source>
</evidence>
<feature type="non-terminal residue" evidence="2">
    <location>
        <position position="73"/>
    </location>
</feature>
<keyword evidence="1" id="KW-0732">Signal</keyword>